<evidence type="ECO:0000313" key="3">
    <source>
        <dbReference type="EMBL" id="MCA9381911.1"/>
    </source>
</evidence>
<dbReference type="SUPFAM" id="SSF53448">
    <property type="entry name" value="Nucleotide-diphospho-sugar transferases"/>
    <property type="match status" value="1"/>
</dbReference>
<reference evidence="3" key="1">
    <citation type="submission" date="2020-04" db="EMBL/GenBank/DDBJ databases">
        <authorList>
            <person name="Zhang T."/>
        </authorList>
    </citation>
    <scope>NUCLEOTIDE SEQUENCE</scope>
    <source>
        <strain evidence="3">HKST-UBA10</strain>
    </source>
</reference>
<gene>
    <name evidence="3" type="ORF">KC660_00705</name>
</gene>
<organism evidence="3 4">
    <name type="scientific">Candidatus Dojkabacteria bacterium</name>
    <dbReference type="NCBI Taxonomy" id="2099670"/>
    <lineage>
        <taxon>Bacteria</taxon>
        <taxon>Candidatus Dojkabacteria</taxon>
    </lineage>
</organism>
<protein>
    <recommendedName>
        <fullName evidence="2">Glycosyltransferase 2-like domain-containing protein</fullName>
    </recommendedName>
</protein>
<dbReference type="AlphaFoldDB" id="A0A955RHD1"/>
<evidence type="ECO:0000256" key="1">
    <source>
        <dbReference type="SAM" id="Phobius"/>
    </source>
</evidence>
<dbReference type="Gene3D" id="3.90.550.10">
    <property type="entry name" value="Spore Coat Polysaccharide Biosynthesis Protein SpsA, Chain A"/>
    <property type="match status" value="1"/>
</dbReference>
<keyword evidence="1" id="KW-0812">Transmembrane</keyword>
<dbReference type="Pfam" id="PF13632">
    <property type="entry name" value="Glyco_trans_2_3"/>
    <property type="match status" value="1"/>
</dbReference>
<dbReference type="PANTHER" id="PTHR36851:SF1">
    <property type="entry name" value="GLYCO_TRANS_2-LIKE DOMAIN-CONTAINING PROTEIN"/>
    <property type="match status" value="1"/>
</dbReference>
<keyword evidence="1" id="KW-1133">Transmembrane helix</keyword>
<proteinExistence type="predicted"/>
<sequence length="390" mass="45530">FYKEGYGVLKLSMDCLKAQNFPTDQMTIVLATEFKHPPGYEIARKLKAEYEEYFADIWITQHKLVEGETAGKHSNMAHASKEALKKIRELGWDEKYITWTDMDSDSHFNRNYFSAMTYHFVTDPNRYINIYSAPMQYTANYDRLYFYGRANAVSTSFAGIANASREHHHIPISTYTASLELQKDIGFWDLDVIPEDAHNFFKALFLKGDEMRAVTIYLPTLADTAEGLTHKDAFINQYEQEKRWAYGASHHFKLFKMLKERFTYYKTLRLFNYLHFHYTWSWLGFILFFGSSMALMVNQDFSYTILGSNMSRISSRLFTSIIVLFVISILMLLSLIANKGKKSTLRKLIELVELMLLPVVRIFTSFAGLDAHTRLMLAKYMEYRVTEKIS</sequence>
<evidence type="ECO:0000259" key="2">
    <source>
        <dbReference type="Pfam" id="PF13632"/>
    </source>
</evidence>
<reference evidence="3" key="2">
    <citation type="journal article" date="2021" name="Microbiome">
        <title>Successional dynamics and alternative stable states in a saline activated sludge microbial community over 9 years.</title>
        <authorList>
            <person name="Wang Y."/>
            <person name="Ye J."/>
            <person name="Ju F."/>
            <person name="Liu L."/>
            <person name="Boyd J.A."/>
            <person name="Deng Y."/>
            <person name="Parks D.H."/>
            <person name="Jiang X."/>
            <person name="Yin X."/>
            <person name="Woodcroft B.J."/>
            <person name="Tyson G.W."/>
            <person name="Hugenholtz P."/>
            <person name="Polz M.F."/>
            <person name="Zhang T."/>
        </authorList>
    </citation>
    <scope>NUCLEOTIDE SEQUENCE</scope>
    <source>
        <strain evidence="3">HKST-UBA10</strain>
    </source>
</reference>
<feature type="transmembrane region" description="Helical" evidence="1">
    <location>
        <begin position="317"/>
        <end position="336"/>
    </location>
</feature>
<dbReference type="InterPro" id="IPR001173">
    <property type="entry name" value="Glyco_trans_2-like"/>
</dbReference>
<name>A0A955RHD1_9BACT</name>
<feature type="domain" description="Glycosyltransferase 2-like" evidence="2">
    <location>
        <begin position="102"/>
        <end position="318"/>
    </location>
</feature>
<feature type="non-terminal residue" evidence="3">
    <location>
        <position position="1"/>
    </location>
</feature>
<dbReference type="EMBL" id="JAGQLG010000025">
    <property type="protein sequence ID" value="MCA9381911.1"/>
    <property type="molecule type" value="Genomic_DNA"/>
</dbReference>
<keyword evidence="1" id="KW-0472">Membrane</keyword>
<evidence type="ECO:0000313" key="4">
    <source>
        <dbReference type="Proteomes" id="UP000782843"/>
    </source>
</evidence>
<dbReference type="Proteomes" id="UP000782843">
    <property type="component" value="Unassembled WGS sequence"/>
</dbReference>
<dbReference type="PANTHER" id="PTHR36851">
    <property type="entry name" value="UNNAMED PRODUCT"/>
    <property type="match status" value="1"/>
</dbReference>
<feature type="transmembrane region" description="Helical" evidence="1">
    <location>
        <begin position="276"/>
        <end position="297"/>
    </location>
</feature>
<dbReference type="InterPro" id="IPR029044">
    <property type="entry name" value="Nucleotide-diphossugar_trans"/>
</dbReference>
<accession>A0A955RHD1</accession>
<comment type="caution">
    <text evidence="3">The sequence shown here is derived from an EMBL/GenBank/DDBJ whole genome shotgun (WGS) entry which is preliminary data.</text>
</comment>